<dbReference type="EMBL" id="FOZP01000008">
    <property type="protein sequence ID" value="SFS75713.1"/>
    <property type="molecule type" value="Genomic_DNA"/>
</dbReference>
<dbReference type="Proteomes" id="UP000199312">
    <property type="component" value="Unassembled WGS sequence"/>
</dbReference>
<dbReference type="RefSeq" id="WP_090229367.1">
    <property type="nucleotide sequence ID" value="NZ_FOZP01000008.1"/>
</dbReference>
<dbReference type="SUPFAM" id="SSF51182">
    <property type="entry name" value="RmlC-like cupins"/>
    <property type="match status" value="1"/>
</dbReference>
<dbReference type="InterPro" id="IPR025499">
    <property type="entry name" value="KdgF"/>
</dbReference>
<dbReference type="Pfam" id="PF07883">
    <property type="entry name" value="Cupin_2"/>
    <property type="match status" value="1"/>
</dbReference>
<dbReference type="PANTHER" id="PTHR40112:SF1">
    <property type="entry name" value="H2HPP ISOMERASE"/>
    <property type="match status" value="1"/>
</dbReference>
<organism evidence="2 3">
    <name type="scientific">Lutibacter maritimus</name>
    <dbReference type="NCBI Taxonomy" id="593133"/>
    <lineage>
        <taxon>Bacteria</taxon>
        <taxon>Pseudomonadati</taxon>
        <taxon>Bacteroidota</taxon>
        <taxon>Flavobacteriia</taxon>
        <taxon>Flavobacteriales</taxon>
        <taxon>Flavobacteriaceae</taxon>
        <taxon>Lutibacter</taxon>
    </lineage>
</organism>
<dbReference type="AlphaFoldDB" id="A0A1I6SFL1"/>
<dbReference type="PIRSF" id="PIRSF029883">
    <property type="entry name" value="KdgF"/>
    <property type="match status" value="1"/>
</dbReference>
<accession>A0A1I6SFL1</accession>
<protein>
    <submittedName>
        <fullName evidence="2">Cupin domain protein</fullName>
    </submittedName>
</protein>
<feature type="domain" description="Cupin type-2" evidence="1">
    <location>
        <begin position="41"/>
        <end position="97"/>
    </location>
</feature>
<dbReference type="Gene3D" id="2.60.120.10">
    <property type="entry name" value="Jelly Rolls"/>
    <property type="match status" value="1"/>
</dbReference>
<dbReference type="STRING" id="593133.SAMN04488006_3027"/>
<name>A0A1I6SFL1_9FLAO</name>
<evidence type="ECO:0000259" key="1">
    <source>
        <dbReference type="Pfam" id="PF07883"/>
    </source>
</evidence>
<keyword evidence="3" id="KW-1185">Reference proteome</keyword>
<dbReference type="InterPro" id="IPR052535">
    <property type="entry name" value="Bacilysin_H2HPP_isomerase"/>
</dbReference>
<evidence type="ECO:0000313" key="3">
    <source>
        <dbReference type="Proteomes" id="UP000199312"/>
    </source>
</evidence>
<sequence length="119" mass="13362">MESFGSSKEFLLDENQEWEVVGEGVKRKIMGYDDKIMLVKVNFDEGGIGYKHEHYHSQVTYVASGEFEFSIGDETKIVKEGDSVYIPPNVLHGAICKKGGILIDVFSPIREDFMAPKKG</sequence>
<reference evidence="3" key="1">
    <citation type="submission" date="2016-10" db="EMBL/GenBank/DDBJ databases">
        <authorList>
            <person name="Varghese N."/>
            <person name="Submissions S."/>
        </authorList>
    </citation>
    <scope>NUCLEOTIDE SEQUENCE [LARGE SCALE GENOMIC DNA]</scope>
    <source>
        <strain evidence="3">DSM 24450</strain>
    </source>
</reference>
<dbReference type="PANTHER" id="PTHR40112">
    <property type="entry name" value="H2HPP ISOMERASE"/>
    <property type="match status" value="1"/>
</dbReference>
<dbReference type="OrthoDB" id="9811153at2"/>
<proteinExistence type="predicted"/>
<gene>
    <name evidence="2" type="ORF">SAMN04488006_3027</name>
</gene>
<dbReference type="CDD" id="cd02238">
    <property type="entry name" value="cupin_KdgF"/>
    <property type="match status" value="1"/>
</dbReference>
<evidence type="ECO:0000313" key="2">
    <source>
        <dbReference type="EMBL" id="SFS75713.1"/>
    </source>
</evidence>
<dbReference type="InterPro" id="IPR014710">
    <property type="entry name" value="RmlC-like_jellyroll"/>
</dbReference>
<dbReference type="InterPro" id="IPR011051">
    <property type="entry name" value="RmlC_Cupin_sf"/>
</dbReference>
<dbReference type="InterPro" id="IPR013096">
    <property type="entry name" value="Cupin_2"/>
</dbReference>